<dbReference type="EMBL" id="CAMXCT020000001">
    <property type="protein sequence ID" value="CAL1125090.1"/>
    <property type="molecule type" value="Genomic_DNA"/>
</dbReference>
<gene>
    <name evidence="3" type="ORF">C1SCF055_LOCUS305</name>
</gene>
<dbReference type="InterPro" id="IPR012938">
    <property type="entry name" value="Glc/Sorbosone_DH"/>
</dbReference>
<dbReference type="GO" id="GO:0016757">
    <property type="term" value="F:glycosyltransferase activity"/>
    <property type="evidence" value="ECO:0007669"/>
    <property type="project" value="UniProtKB-KW"/>
</dbReference>
<evidence type="ECO:0000313" key="4">
    <source>
        <dbReference type="EMBL" id="CAL1125090.1"/>
    </source>
</evidence>
<dbReference type="InterPro" id="IPR022409">
    <property type="entry name" value="PKD/Chitinase_dom"/>
</dbReference>
<dbReference type="EMBL" id="CAMXCT010000001">
    <property type="protein sequence ID" value="CAI3971715.1"/>
    <property type="molecule type" value="Genomic_DNA"/>
</dbReference>
<dbReference type="InterPro" id="IPR038255">
    <property type="entry name" value="PBS_linker_sf"/>
</dbReference>
<sequence length="1799" mass="196450">MPAKLAGRQTASAVPHEQTELPARTIAIDLTRLLPDGISGGVRVVSVELVQQLAELALHWNFLVLTSSFSHRELALVDRANVRRVCLDPLNDQQAEAARQQTSLLGYVRGLLRHRMLAPLRSLAWKYLWRPRRLELLEREQVDALLLPLTAPAYYAPGVPTVAVVYDLQHMDHPEFFRRDDRVARSVHLQTLLKLDARLICISSHTREAIQRRLNVAPEQTTLIPFGLRAEFPIYERPSAASTLKRYGLAERGFWFYPANSWPHKNHLRLLEGFAEYRRRGGDPAVKLVCSGADTGGHEQLQRAISELGLEDAVQLSGYVSEDALLDLMASCRALVFPSLYEGFGMPVLEAMACGVPVACSNVTSLPEVVGEAALLFDPKCAESIAGALLALDDPERAAQLATAGRARAARFDTVATMGESYLRVLEEVPPATVLRVLSQSGSPAPPGDRNSLRLLLRRVDYSHRLGVALPVLCEPINSARKALQNLALAANSQVSVATVSGRKGWFSRRRSQFTRLDSNDSSRTTRTASFSMESLEPRAMLAAYVDGFEQAVVASGLSVPTDMAFSPDGRIFVAEKAGRVRVIENGVLLSQPFLEVPADPQGHHGLLSLAFDPDFQNNGYLYIFYTVAEGDPAVRLSRFKVSNTDPNVADPNSELPMIEDIVMPIDIHDGGGMKFGTDGMLYLGIGDGGIPDAAQGMSTLQGKLLRLDVSNYPNVVPADNPFVGVPGVRPEIYASGLRNPFKLDVDPVNDRMWLTNTGDDQFEEINEVRPGANYGWPIYEGPTDVPGFTTPIYSYAHDQIGGSITAGTFYYGNALPEEYNGDFFFADFSHQSIRRLDLTESNDHYHDGVHHELTSTDFATGLFGPVDIEVDQNGELYYLDVWTGTVYHIDYVGEGNRNPTAVGTADVGFGDSPLTVNFDGSQSSDPDNDDLFYSWDFGDGYPPVPGVNVSHTYQNPGIYQAVLTVHDGNGGSGISEPITIAVDEHPPTGQIDLFPEHTLYQGGDSIAFSGTGFDVEDGTLDASAFSWNITFHHHTHTHPVFGLEGVTSGSFEVPVTGETSPDVWYRITLTVTDSAGLDHTSYVDVFPHLTEVTLSTNVGLANLVLDDATVGSPFMFDGVAGVMRPIEAPLLQQKDGMTYLFKSWSDGGALAHTIVTPITPTTLTANYEVVAPERVEATYFVAGLYEKLLGRVADLPGLQANVDLLVAGESPTNLIASLWASPEHRKMQVIEFYNEFLDRIPAQDEIDYWVGQLNSGVSETAFARTILSSSEFVSLDNNVPTIYINKLYSLVLKRQGSTQEVQAWVNLLNNGVSHADIANVFLTTGERYNVMLARYYTNFLERPMLPSEALGDVYASSATALQQIGTSVLASSEFLTRQTARPTVVALYDNVLHRTATDGEVDYWTNQLLNGLSREVVVTAFHQSVEGLGHLVTEAYGSILERLPADVERDYWVAQIGLGTTELGVSQTFFLSAEYQALYSSDEAFISSLYTKILNRDADSAGLQAWVAALESGVTRQTAVATFLATAEYRAQVITDIYTEFLGRSPVAVETAYWSANLPTNGTMAATLRTAVLASDEYFRTATVHTVVAHDLSNETYVAALYNDILQRPATPEEVAGYSALLGTGVSRFNVTSQIWNSPERASLVANDLYSTLLGRAPTAQEEADVAAALLSTGGKIESTFGILTSGEYNSLYASDEAFVGALYTDVLNRAILPEETQFWTTVLSHGNTRAAVTAVIQHSDEALGNLIDGAYNDYLDHDAEAGVAQVWLDQLSSGAQTERDLALSLLTSEEYYQLQSP</sequence>
<dbReference type="PANTHER" id="PTHR19328:SF75">
    <property type="entry name" value="ALDOSE SUGAR DEHYDROGENASE YLII"/>
    <property type="match status" value="1"/>
</dbReference>
<dbReference type="InterPro" id="IPR000601">
    <property type="entry name" value="PKD_dom"/>
</dbReference>
<organism evidence="3">
    <name type="scientific">Cladocopium goreaui</name>
    <dbReference type="NCBI Taxonomy" id="2562237"/>
    <lineage>
        <taxon>Eukaryota</taxon>
        <taxon>Sar</taxon>
        <taxon>Alveolata</taxon>
        <taxon>Dinophyceae</taxon>
        <taxon>Suessiales</taxon>
        <taxon>Symbiodiniaceae</taxon>
        <taxon>Cladocopium</taxon>
    </lineage>
</organism>
<dbReference type="Gene3D" id="2.60.40.10">
    <property type="entry name" value="Immunoglobulins"/>
    <property type="match status" value="1"/>
</dbReference>
<accession>A0A9P1BFF3</accession>
<keyword evidence="1" id="KW-0808">Transferase</keyword>
<dbReference type="Gene3D" id="2.120.10.30">
    <property type="entry name" value="TolB, C-terminal domain"/>
    <property type="match status" value="1"/>
</dbReference>
<feature type="domain" description="PKD" evidence="2">
    <location>
        <begin position="900"/>
        <end position="983"/>
    </location>
</feature>
<dbReference type="Gene3D" id="1.10.3130.20">
    <property type="entry name" value="Phycobilisome linker domain"/>
    <property type="match status" value="3"/>
</dbReference>
<protein>
    <submittedName>
        <fullName evidence="5">HHIP-like protein 2</fullName>
    </submittedName>
</protein>
<dbReference type="Pfam" id="PF00534">
    <property type="entry name" value="Glycos_transf_1"/>
    <property type="match status" value="1"/>
</dbReference>
<evidence type="ECO:0000256" key="1">
    <source>
        <dbReference type="ARBA" id="ARBA00022676"/>
    </source>
</evidence>
<dbReference type="CDD" id="cd00146">
    <property type="entry name" value="PKD"/>
    <property type="match status" value="1"/>
</dbReference>
<dbReference type="InterPro" id="IPR001296">
    <property type="entry name" value="Glyco_trans_1"/>
</dbReference>
<name>A0A9P1BFF3_9DINO</name>
<dbReference type="InterPro" id="IPR011042">
    <property type="entry name" value="6-blade_b-propeller_TolB-like"/>
</dbReference>
<keyword evidence="1" id="KW-0328">Glycosyltransferase</keyword>
<keyword evidence="6" id="KW-1185">Reference proteome</keyword>
<evidence type="ECO:0000313" key="3">
    <source>
        <dbReference type="EMBL" id="CAI3971715.1"/>
    </source>
</evidence>
<reference evidence="3" key="1">
    <citation type="submission" date="2022-10" db="EMBL/GenBank/DDBJ databases">
        <authorList>
            <person name="Chen Y."/>
            <person name="Dougan E. K."/>
            <person name="Chan C."/>
            <person name="Rhodes N."/>
            <person name="Thang M."/>
        </authorList>
    </citation>
    <scope>NUCLEOTIDE SEQUENCE</scope>
</reference>
<comment type="caution">
    <text evidence="3">The sequence shown here is derived from an EMBL/GenBank/DDBJ whole genome shotgun (WGS) entry which is preliminary data.</text>
</comment>
<dbReference type="PANTHER" id="PTHR19328">
    <property type="entry name" value="HEDGEHOG-INTERACTING PROTEIN"/>
    <property type="match status" value="1"/>
</dbReference>
<evidence type="ECO:0000313" key="5">
    <source>
        <dbReference type="EMBL" id="CAL4759027.1"/>
    </source>
</evidence>
<dbReference type="EMBL" id="CAMXCT030000001">
    <property type="protein sequence ID" value="CAL4759027.1"/>
    <property type="molecule type" value="Genomic_DNA"/>
</dbReference>
<dbReference type="Pfam" id="PF07995">
    <property type="entry name" value="GSDH"/>
    <property type="match status" value="1"/>
</dbReference>
<dbReference type="Pfam" id="PF18911">
    <property type="entry name" value="PKD_4"/>
    <property type="match status" value="1"/>
</dbReference>
<dbReference type="SUPFAM" id="SSF53756">
    <property type="entry name" value="UDP-Glycosyltransferase/glycogen phosphorylase"/>
    <property type="match status" value="1"/>
</dbReference>
<dbReference type="InterPro" id="IPR025282">
    <property type="entry name" value="DUF4214"/>
</dbReference>
<dbReference type="SUPFAM" id="SSF49299">
    <property type="entry name" value="PKD domain"/>
    <property type="match status" value="1"/>
</dbReference>
<dbReference type="CDD" id="cd03809">
    <property type="entry name" value="GT4_MtfB-like"/>
    <property type="match status" value="1"/>
</dbReference>
<proteinExistence type="predicted"/>
<dbReference type="InterPro" id="IPR011041">
    <property type="entry name" value="Quinoprot_gluc/sorb_DH_b-prop"/>
</dbReference>
<dbReference type="SUPFAM" id="SSF50952">
    <property type="entry name" value="Soluble quinoprotein glucose dehydrogenase"/>
    <property type="match status" value="1"/>
</dbReference>
<dbReference type="Gene3D" id="3.40.50.2000">
    <property type="entry name" value="Glycogen Phosphorylase B"/>
    <property type="match status" value="2"/>
</dbReference>
<evidence type="ECO:0000313" key="6">
    <source>
        <dbReference type="Proteomes" id="UP001152797"/>
    </source>
</evidence>
<dbReference type="Pfam" id="PF13946">
    <property type="entry name" value="DUF4214"/>
    <property type="match status" value="5"/>
</dbReference>
<reference evidence="4" key="2">
    <citation type="submission" date="2024-04" db="EMBL/GenBank/DDBJ databases">
        <authorList>
            <person name="Chen Y."/>
            <person name="Shah S."/>
            <person name="Dougan E. K."/>
            <person name="Thang M."/>
            <person name="Chan C."/>
        </authorList>
    </citation>
    <scope>NUCLEOTIDE SEQUENCE [LARGE SCALE GENOMIC DNA]</scope>
</reference>
<dbReference type="PROSITE" id="PS50093">
    <property type="entry name" value="PKD"/>
    <property type="match status" value="1"/>
</dbReference>
<dbReference type="SMART" id="SM00089">
    <property type="entry name" value="PKD"/>
    <property type="match status" value="1"/>
</dbReference>
<dbReference type="InterPro" id="IPR035986">
    <property type="entry name" value="PKD_dom_sf"/>
</dbReference>
<dbReference type="InterPro" id="IPR013783">
    <property type="entry name" value="Ig-like_fold"/>
</dbReference>
<evidence type="ECO:0000259" key="2">
    <source>
        <dbReference type="PROSITE" id="PS50093"/>
    </source>
</evidence>
<dbReference type="OrthoDB" id="10266706at2759"/>
<dbReference type="Proteomes" id="UP001152797">
    <property type="component" value="Unassembled WGS sequence"/>
</dbReference>